<dbReference type="EMBL" id="BAAAFH010000022">
    <property type="protein sequence ID" value="GAA0876697.1"/>
    <property type="molecule type" value="Genomic_DNA"/>
</dbReference>
<dbReference type="Proteomes" id="UP001501126">
    <property type="component" value="Unassembled WGS sequence"/>
</dbReference>
<keyword evidence="2" id="KW-1185">Reference proteome</keyword>
<comment type="caution">
    <text evidence="1">The sequence shown here is derived from an EMBL/GenBank/DDBJ whole genome shotgun (WGS) entry which is preliminary data.</text>
</comment>
<dbReference type="Pfam" id="PF08713">
    <property type="entry name" value="DNA_alkylation"/>
    <property type="match status" value="1"/>
</dbReference>
<sequence>MSYKLKDLYSPSFYTNFAEVLKKVLPSFNASAFTEKIFHADWENMELKDRMRHTSLILHDFFPEDFEEATLLIEKSIKELQTNRFTSSSLEFMFFPDYIERFGLDHFEASVQAMELVTQFTSCEFAVRPFILKYGDQMLEQMYQWSLHEDHRVRRLASEGSRPRLPWAVALPQLKTDPTPVLSLLNNLKNDPSEWVRKSVANHLNDISKDNPDIVIKLVKEWSNISKETDALLKHGCRTLLKQGHPEILKYYGLNTGDKLTVDHFCITTPKVAIGEHLAFSFTLRNTTEEELKTRLEYGVYYLRQNGTHSRKVFKISERTLLPGESLSIERKQSFKVITTRKFYPGLQKLSLIINGQEMKQSDFKLIE</sequence>
<protein>
    <submittedName>
        <fullName evidence="1">DNA alkylation repair protein</fullName>
    </submittedName>
</protein>
<dbReference type="InterPro" id="IPR016024">
    <property type="entry name" value="ARM-type_fold"/>
</dbReference>
<evidence type="ECO:0000313" key="1">
    <source>
        <dbReference type="EMBL" id="GAA0876697.1"/>
    </source>
</evidence>
<proteinExistence type="predicted"/>
<dbReference type="InterPro" id="IPR014825">
    <property type="entry name" value="DNA_alkylation"/>
</dbReference>
<gene>
    <name evidence="1" type="ORF">GCM10009118_31070</name>
</gene>
<dbReference type="RefSeq" id="WP_343790076.1">
    <property type="nucleotide sequence ID" value="NZ_BAAAFH010000022.1"/>
</dbReference>
<dbReference type="Gene3D" id="1.25.40.290">
    <property type="entry name" value="ARM repeat domains"/>
    <property type="match status" value="1"/>
</dbReference>
<organism evidence="1 2">
    <name type="scientific">Wandonia haliotis</name>
    <dbReference type="NCBI Taxonomy" id="574963"/>
    <lineage>
        <taxon>Bacteria</taxon>
        <taxon>Pseudomonadati</taxon>
        <taxon>Bacteroidota</taxon>
        <taxon>Flavobacteriia</taxon>
        <taxon>Flavobacteriales</taxon>
        <taxon>Crocinitomicaceae</taxon>
        <taxon>Wandonia</taxon>
    </lineage>
</organism>
<evidence type="ECO:0000313" key="2">
    <source>
        <dbReference type="Proteomes" id="UP001501126"/>
    </source>
</evidence>
<name>A0ABP3Y738_9FLAO</name>
<reference evidence="2" key="1">
    <citation type="journal article" date="2019" name="Int. J. Syst. Evol. Microbiol.">
        <title>The Global Catalogue of Microorganisms (GCM) 10K type strain sequencing project: providing services to taxonomists for standard genome sequencing and annotation.</title>
        <authorList>
            <consortium name="The Broad Institute Genomics Platform"/>
            <consortium name="The Broad Institute Genome Sequencing Center for Infectious Disease"/>
            <person name="Wu L."/>
            <person name="Ma J."/>
        </authorList>
    </citation>
    <scope>NUCLEOTIDE SEQUENCE [LARGE SCALE GENOMIC DNA]</scope>
    <source>
        <strain evidence="2">JCM 16083</strain>
    </source>
</reference>
<accession>A0ABP3Y738</accession>
<dbReference type="SUPFAM" id="SSF48371">
    <property type="entry name" value="ARM repeat"/>
    <property type="match status" value="1"/>
</dbReference>